<dbReference type="EMBL" id="UOFL01000216">
    <property type="protein sequence ID" value="VAW81328.1"/>
    <property type="molecule type" value="Genomic_DNA"/>
</dbReference>
<organism evidence="3">
    <name type="scientific">hydrothermal vent metagenome</name>
    <dbReference type="NCBI Taxonomy" id="652676"/>
    <lineage>
        <taxon>unclassified sequences</taxon>
        <taxon>metagenomes</taxon>
        <taxon>ecological metagenomes</taxon>
    </lineage>
</organism>
<reference evidence="3" key="1">
    <citation type="submission" date="2018-06" db="EMBL/GenBank/DDBJ databases">
        <authorList>
            <person name="Zhirakovskaya E."/>
        </authorList>
    </citation>
    <scope>NUCLEOTIDE SEQUENCE</scope>
</reference>
<keyword evidence="1" id="KW-0418">Kinase</keyword>
<keyword evidence="1" id="KW-0723">Serine/threonine-protein kinase</keyword>
<sequence>MADDRKVLELHFPACSDLLKPVRSLVCTVAQMYAFSSKEVDSLVLAVNEACMNIIQHAYGDSCEGEIVLEICDRHDHIVFRLTDFAECSDKCKIKPRDLADIRPGGLGVHLMKEAMDEVVFLDGPNKSGNVVELTKKINQKEGV</sequence>
<keyword evidence="1" id="KW-0808">Transferase</keyword>
<dbReference type="GO" id="GO:0004674">
    <property type="term" value="F:protein serine/threonine kinase activity"/>
    <property type="evidence" value="ECO:0007669"/>
    <property type="project" value="UniProtKB-KW"/>
</dbReference>
<evidence type="ECO:0000256" key="1">
    <source>
        <dbReference type="ARBA" id="ARBA00022527"/>
    </source>
</evidence>
<dbReference type="CDD" id="cd16936">
    <property type="entry name" value="HATPase_RsbW-like"/>
    <property type="match status" value="1"/>
</dbReference>
<name>A0A3B0YK40_9ZZZZ</name>
<dbReference type="SUPFAM" id="SSF55874">
    <property type="entry name" value="ATPase domain of HSP90 chaperone/DNA topoisomerase II/histidine kinase"/>
    <property type="match status" value="1"/>
</dbReference>
<dbReference type="InterPro" id="IPR003594">
    <property type="entry name" value="HATPase_dom"/>
</dbReference>
<proteinExistence type="predicted"/>
<dbReference type="PANTHER" id="PTHR35526:SF3">
    <property type="entry name" value="ANTI-SIGMA-F FACTOR RSBW"/>
    <property type="match status" value="1"/>
</dbReference>
<dbReference type="PANTHER" id="PTHR35526">
    <property type="entry name" value="ANTI-SIGMA-F FACTOR RSBW-RELATED"/>
    <property type="match status" value="1"/>
</dbReference>
<accession>A0A3B0YK40</accession>
<dbReference type="InterPro" id="IPR050267">
    <property type="entry name" value="Anti-sigma-factor_SerPK"/>
</dbReference>
<dbReference type="Gene3D" id="3.30.565.10">
    <property type="entry name" value="Histidine kinase-like ATPase, C-terminal domain"/>
    <property type="match status" value="1"/>
</dbReference>
<dbReference type="InterPro" id="IPR036890">
    <property type="entry name" value="HATPase_C_sf"/>
</dbReference>
<gene>
    <name evidence="3" type="ORF">MNBD_GAMMA12-1521</name>
</gene>
<protein>
    <recommendedName>
        <fullName evidence="2">Histidine kinase/HSP90-like ATPase domain-containing protein</fullName>
    </recommendedName>
</protein>
<evidence type="ECO:0000313" key="3">
    <source>
        <dbReference type="EMBL" id="VAW81328.1"/>
    </source>
</evidence>
<feature type="domain" description="Histidine kinase/HSP90-like ATPase" evidence="2">
    <location>
        <begin position="13"/>
        <end position="136"/>
    </location>
</feature>
<evidence type="ECO:0000259" key="2">
    <source>
        <dbReference type="Pfam" id="PF13581"/>
    </source>
</evidence>
<dbReference type="Pfam" id="PF13581">
    <property type="entry name" value="HATPase_c_2"/>
    <property type="match status" value="1"/>
</dbReference>
<dbReference type="AlphaFoldDB" id="A0A3B0YK40"/>